<evidence type="ECO:0000256" key="10">
    <source>
        <dbReference type="PIRSR" id="PIRSR601461-1"/>
    </source>
</evidence>
<proteinExistence type="inferred from homology"/>
<dbReference type="InterPro" id="IPR001461">
    <property type="entry name" value="Aspartic_peptidase_A1"/>
</dbReference>
<sequence>MRSSFILILLGLVYCLVAAAPFQKRSFKVERKRNIHFKGYNGPRELLKAYRKYNRPLPPALLEALKSRGGKPPAAQSTQSKMGTGFGGDEPFEPGIPPYGPGVPTPEQQGPPFVEPSTPVRPPGPDDPTAQGKPTASAPPPGYPSSNGWSGIDSTLPPITLTGLVAATPETNDVEYLSPVTIGMQTLHLDFDTGSSDLWVFNTLLPAASTPGHALFDPAISSTFRLLPDTTFSITYGDDSGASGVVGRDAVTVGGVQVPDQAVELATNVSGSFVEDVRSAGILGLAFSKLNTVQPEGEKTFFENLMPTLAEPVFTADLRSGGAVGAYEFGRVDPDKFRGEMAWVGVDASEGFWQFETAGFAVGEGRNVAGLAGGPGQAIVDTGTTLMLVAQDVSDGYYKQVEGAKEDPKVGGVTFPCDAELPDLFVDVGGVYMAKVKGEDIRFAEVDDDVCFGGVQPLDGPLQIWGDIFFKSQFVAFNGGNQSLGIAEHV</sequence>
<organism evidence="15 16">
    <name type="scientific">Schizothecium vesticola</name>
    <dbReference type="NCBI Taxonomy" id="314040"/>
    <lineage>
        <taxon>Eukaryota</taxon>
        <taxon>Fungi</taxon>
        <taxon>Dikarya</taxon>
        <taxon>Ascomycota</taxon>
        <taxon>Pezizomycotina</taxon>
        <taxon>Sordariomycetes</taxon>
        <taxon>Sordariomycetidae</taxon>
        <taxon>Sordariales</taxon>
        <taxon>Schizotheciaceae</taxon>
        <taxon>Schizothecium</taxon>
    </lineage>
</organism>
<gene>
    <name evidence="15" type="ORF">B0T18DRAFT_164649</name>
</gene>
<evidence type="ECO:0000256" key="3">
    <source>
        <dbReference type="ARBA" id="ARBA00022525"/>
    </source>
</evidence>
<evidence type="ECO:0000256" key="11">
    <source>
        <dbReference type="RuleBase" id="RU000454"/>
    </source>
</evidence>
<dbReference type="PRINTS" id="PR00792">
    <property type="entry name" value="PEPSIN"/>
</dbReference>
<dbReference type="FunFam" id="2.40.70.10:FF:000026">
    <property type="entry name" value="Endothiapepsin"/>
    <property type="match status" value="1"/>
</dbReference>
<dbReference type="PROSITE" id="PS00141">
    <property type="entry name" value="ASP_PROTEASE"/>
    <property type="match status" value="1"/>
</dbReference>
<dbReference type="InterPro" id="IPR001969">
    <property type="entry name" value="Aspartic_peptidase_AS"/>
</dbReference>
<accession>A0AA40K5U6</accession>
<dbReference type="InterPro" id="IPR033121">
    <property type="entry name" value="PEPTIDASE_A1"/>
</dbReference>
<dbReference type="Pfam" id="PF00026">
    <property type="entry name" value="Asp"/>
    <property type="match status" value="1"/>
</dbReference>
<dbReference type="InterPro" id="IPR034163">
    <property type="entry name" value="Aspergillopepsin-like_cat_dom"/>
</dbReference>
<dbReference type="PANTHER" id="PTHR47966">
    <property type="entry name" value="BETA-SITE APP-CLEAVING ENZYME, ISOFORM A-RELATED"/>
    <property type="match status" value="1"/>
</dbReference>
<dbReference type="Proteomes" id="UP001172155">
    <property type="component" value="Unassembled WGS sequence"/>
</dbReference>
<dbReference type="SUPFAM" id="SSF50630">
    <property type="entry name" value="Acid proteases"/>
    <property type="match status" value="1"/>
</dbReference>
<evidence type="ECO:0000256" key="9">
    <source>
        <dbReference type="ARBA" id="ARBA00023180"/>
    </source>
</evidence>
<comment type="subcellular location">
    <subcellularLocation>
        <location evidence="1">Secreted</location>
    </subcellularLocation>
</comment>
<keyword evidence="16" id="KW-1185">Reference proteome</keyword>
<evidence type="ECO:0000256" key="1">
    <source>
        <dbReference type="ARBA" id="ARBA00004613"/>
    </source>
</evidence>
<protein>
    <submittedName>
        <fullName evidence="15">Penicillopepsin</fullName>
    </submittedName>
</protein>
<feature type="chain" id="PRO_5041370347" evidence="13">
    <location>
        <begin position="20"/>
        <end position="490"/>
    </location>
</feature>
<dbReference type="CDD" id="cd06097">
    <property type="entry name" value="Aspergillopepsin_like"/>
    <property type="match status" value="1"/>
</dbReference>
<keyword evidence="7 11" id="KW-0378">Hydrolase</keyword>
<evidence type="ECO:0000256" key="4">
    <source>
        <dbReference type="ARBA" id="ARBA00022670"/>
    </source>
</evidence>
<feature type="region of interest" description="Disordered" evidence="12">
    <location>
        <begin position="64"/>
        <end position="151"/>
    </location>
</feature>
<evidence type="ECO:0000313" key="15">
    <source>
        <dbReference type="EMBL" id="KAK0747061.1"/>
    </source>
</evidence>
<evidence type="ECO:0000256" key="2">
    <source>
        <dbReference type="ARBA" id="ARBA00007447"/>
    </source>
</evidence>
<evidence type="ECO:0000256" key="12">
    <source>
        <dbReference type="SAM" id="MobiDB-lite"/>
    </source>
</evidence>
<evidence type="ECO:0000256" key="8">
    <source>
        <dbReference type="ARBA" id="ARBA00023145"/>
    </source>
</evidence>
<feature type="signal peptide" evidence="13">
    <location>
        <begin position="1"/>
        <end position="19"/>
    </location>
</feature>
<evidence type="ECO:0000256" key="7">
    <source>
        <dbReference type="ARBA" id="ARBA00022801"/>
    </source>
</evidence>
<dbReference type="GO" id="GO:0004190">
    <property type="term" value="F:aspartic-type endopeptidase activity"/>
    <property type="evidence" value="ECO:0007669"/>
    <property type="project" value="UniProtKB-KW"/>
</dbReference>
<reference evidence="15" key="1">
    <citation type="submission" date="2023-06" db="EMBL/GenBank/DDBJ databases">
        <title>Genome-scale phylogeny and comparative genomics of the fungal order Sordariales.</title>
        <authorList>
            <consortium name="Lawrence Berkeley National Laboratory"/>
            <person name="Hensen N."/>
            <person name="Bonometti L."/>
            <person name="Westerberg I."/>
            <person name="Brannstrom I.O."/>
            <person name="Guillou S."/>
            <person name="Cros-Aarteil S."/>
            <person name="Calhoun S."/>
            <person name="Haridas S."/>
            <person name="Kuo A."/>
            <person name="Mondo S."/>
            <person name="Pangilinan J."/>
            <person name="Riley R."/>
            <person name="LaButti K."/>
            <person name="Andreopoulos B."/>
            <person name="Lipzen A."/>
            <person name="Chen C."/>
            <person name="Yanf M."/>
            <person name="Daum C."/>
            <person name="Ng V."/>
            <person name="Clum A."/>
            <person name="Steindorff A."/>
            <person name="Ohm R."/>
            <person name="Martin F."/>
            <person name="Silar P."/>
            <person name="Natvig D."/>
            <person name="Lalanne C."/>
            <person name="Gautier V."/>
            <person name="Ament-velasquez S.L."/>
            <person name="Kruys A."/>
            <person name="Hutchinson M.I."/>
            <person name="Powell A.J."/>
            <person name="Barry K."/>
            <person name="Miller A.N."/>
            <person name="Grigoriev I.V."/>
            <person name="Debuchy R."/>
            <person name="Gladieux P."/>
            <person name="Thoren M.H."/>
            <person name="Johannesson H."/>
        </authorList>
    </citation>
    <scope>NUCLEOTIDE SEQUENCE</scope>
    <source>
        <strain evidence="15">SMH3187-1</strain>
    </source>
</reference>
<feature type="active site" evidence="10">
    <location>
        <position position="192"/>
    </location>
</feature>
<feature type="active site" evidence="10">
    <location>
        <position position="381"/>
    </location>
</feature>
<comment type="similarity">
    <text evidence="2 11">Belongs to the peptidase A1 family.</text>
</comment>
<dbReference type="InterPro" id="IPR021109">
    <property type="entry name" value="Peptidase_aspartic_dom_sf"/>
</dbReference>
<comment type="caution">
    <text evidence="15">The sequence shown here is derived from an EMBL/GenBank/DDBJ whole genome shotgun (WGS) entry which is preliminary data.</text>
</comment>
<keyword evidence="4 11" id="KW-0645">Protease</keyword>
<dbReference type="EMBL" id="JAUKUD010000004">
    <property type="protein sequence ID" value="KAK0747061.1"/>
    <property type="molecule type" value="Genomic_DNA"/>
</dbReference>
<dbReference type="PROSITE" id="PS51767">
    <property type="entry name" value="PEPTIDASE_A1"/>
    <property type="match status" value="1"/>
</dbReference>
<evidence type="ECO:0000313" key="16">
    <source>
        <dbReference type="Proteomes" id="UP001172155"/>
    </source>
</evidence>
<dbReference type="AlphaFoldDB" id="A0AA40K5U6"/>
<evidence type="ECO:0000256" key="6">
    <source>
        <dbReference type="ARBA" id="ARBA00022750"/>
    </source>
</evidence>
<keyword evidence="6 11" id="KW-0064">Aspartyl protease</keyword>
<dbReference type="Gene3D" id="2.40.70.10">
    <property type="entry name" value="Acid Proteases"/>
    <property type="match status" value="2"/>
</dbReference>
<dbReference type="GO" id="GO:0005576">
    <property type="term" value="C:extracellular region"/>
    <property type="evidence" value="ECO:0007669"/>
    <property type="project" value="UniProtKB-SubCell"/>
</dbReference>
<dbReference type="GO" id="GO:0006508">
    <property type="term" value="P:proteolysis"/>
    <property type="evidence" value="ECO:0007669"/>
    <property type="project" value="UniProtKB-KW"/>
</dbReference>
<feature type="compositionally biased region" description="Pro residues" evidence="12">
    <location>
        <begin position="94"/>
        <end position="104"/>
    </location>
</feature>
<name>A0AA40K5U6_9PEZI</name>
<keyword evidence="8" id="KW-0865">Zymogen</keyword>
<evidence type="ECO:0000256" key="13">
    <source>
        <dbReference type="SAM" id="SignalP"/>
    </source>
</evidence>
<feature type="domain" description="Peptidase A1" evidence="14">
    <location>
        <begin position="176"/>
        <end position="487"/>
    </location>
</feature>
<keyword evidence="9" id="KW-0325">Glycoprotein</keyword>
<keyword evidence="3" id="KW-0964">Secreted</keyword>
<evidence type="ECO:0000259" key="14">
    <source>
        <dbReference type="PROSITE" id="PS51767"/>
    </source>
</evidence>
<dbReference type="PANTHER" id="PTHR47966:SF23">
    <property type="entry name" value="ASPARTIC ENDOPEPTIDASE, PUTATIVE (AFU_ORTHOLOGUE AFUA_2G15950)-RELATED"/>
    <property type="match status" value="1"/>
</dbReference>
<keyword evidence="5 13" id="KW-0732">Signal</keyword>
<evidence type="ECO:0000256" key="5">
    <source>
        <dbReference type="ARBA" id="ARBA00022729"/>
    </source>
</evidence>